<dbReference type="InterPro" id="IPR019533">
    <property type="entry name" value="Peptidase_S26"/>
</dbReference>
<evidence type="ECO:0000259" key="3">
    <source>
        <dbReference type="Pfam" id="PF10502"/>
    </source>
</evidence>
<dbReference type="Pfam" id="PF10502">
    <property type="entry name" value="Peptidase_S26"/>
    <property type="match status" value="1"/>
</dbReference>
<feature type="domain" description="Peptidase S26" evidence="3">
    <location>
        <begin position="50"/>
        <end position="189"/>
    </location>
</feature>
<evidence type="ECO:0000313" key="4">
    <source>
        <dbReference type="EMBL" id="RAZ75372.1"/>
    </source>
</evidence>
<evidence type="ECO:0000256" key="2">
    <source>
        <dbReference type="ARBA" id="ARBA00009370"/>
    </source>
</evidence>
<comment type="subcellular location">
    <subcellularLocation>
        <location evidence="1">Cell membrane</location>
        <topology evidence="1">Single-pass type II membrane protein</topology>
    </subcellularLocation>
</comment>
<dbReference type="RefSeq" id="WP_112224184.1">
    <property type="nucleotide sequence ID" value="NZ_CP047673.1"/>
</dbReference>
<organism evidence="4 5">
    <name type="scientific">Planococcus halotolerans</name>
    <dbReference type="NCBI Taxonomy" id="2233542"/>
    <lineage>
        <taxon>Bacteria</taxon>
        <taxon>Bacillati</taxon>
        <taxon>Bacillota</taxon>
        <taxon>Bacilli</taxon>
        <taxon>Bacillales</taxon>
        <taxon>Caryophanaceae</taxon>
        <taxon>Planococcus</taxon>
    </lineage>
</organism>
<comment type="similarity">
    <text evidence="2">Belongs to the peptidase S26 family.</text>
</comment>
<dbReference type="EMBL" id="QLZR01000006">
    <property type="protein sequence ID" value="RAZ75372.1"/>
    <property type="molecule type" value="Genomic_DNA"/>
</dbReference>
<dbReference type="AlphaFoldDB" id="A0A365KRD7"/>
<dbReference type="Proteomes" id="UP000251002">
    <property type="component" value="Unassembled WGS sequence"/>
</dbReference>
<reference evidence="4 5" key="1">
    <citation type="submission" date="2018-06" db="EMBL/GenBank/DDBJ databases">
        <title>The draft genome sequences of strains SCU63 and S1.</title>
        <authorList>
            <person name="Gan L."/>
        </authorList>
    </citation>
    <scope>NUCLEOTIDE SEQUENCE [LARGE SCALE GENOMIC DNA]</scope>
    <source>
        <strain evidence="4 5">SCU63</strain>
    </source>
</reference>
<protein>
    <recommendedName>
        <fullName evidence="3">Peptidase S26 domain-containing protein</fullName>
    </recommendedName>
</protein>
<dbReference type="SUPFAM" id="SSF51306">
    <property type="entry name" value="LexA/Signal peptidase"/>
    <property type="match status" value="1"/>
</dbReference>
<proteinExistence type="inferred from homology"/>
<evidence type="ECO:0000256" key="1">
    <source>
        <dbReference type="ARBA" id="ARBA00004401"/>
    </source>
</evidence>
<evidence type="ECO:0000313" key="5">
    <source>
        <dbReference type="Proteomes" id="UP000251002"/>
    </source>
</evidence>
<dbReference type="Gene3D" id="2.10.109.10">
    <property type="entry name" value="Umud Fragment, subunit A"/>
    <property type="match status" value="1"/>
</dbReference>
<dbReference type="PANTHER" id="PTHR43390:SF1">
    <property type="entry name" value="CHLOROPLAST PROCESSING PEPTIDASE"/>
    <property type="match status" value="1"/>
</dbReference>
<comment type="caution">
    <text evidence="4">The sequence shown here is derived from an EMBL/GenBank/DDBJ whole genome shotgun (WGS) entry which is preliminary data.</text>
</comment>
<dbReference type="PANTHER" id="PTHR43390">
    <property type="entry name" value="SIGNAL PEPTIDASE I"/>
    <property type="match status" value="1"/>
</dbReference>
<name>A0A365KRD7_9BACL</name>
<dbReference type="GO" id="GO:0004252">
    <property type="term" value="F:serine-type endopeptidase activity"/>
    <property type="evidence" value="ECO:0007669"/>
    <property type="project" value="InterPro"/>
</dbReference>
<dbReference type="GO" id="GO:0006465">
    <property type="term" value="P:signal peptide processing"/>
    <property type="evidence" value="ECO:0007669"/>
    <property type="project" value="InterPro"/>
</dbReference>
<accession>A0A365KRD7</accession>
<gene>
    <name evidence="4" type="ORF">DP120_13410</name>
</gene>
<dbReference type="InterPro" id="IPR000223">
    <property type="entry name" value="Pept_S26A_signal_pept_1"/>
</dbReference>
<keyword evidence="5" id="KW-1185">Reference proteome</keyword>
<sequence length="194" mass="21524">MLKFYIVLIILISVLVGCAPESIKDEDSYQIPPLLTDELGEDMKEVEVFTDVMQRDGQFPEKVVVDTNYYSSNEVSRGDLVQVNIPADQAAEYSQGNPGSHVVRVVALPGETVKAEEGQLYVDEAELETFYGSAYRWAGGSSAEQTTDFSMPEFTVPESSFLLSGDNWWRSPVNIAISPIPREFIVGKVIGYIK</sequence>
<dbReference type="PROSITE" id="PS51257">
    <property type="entry name" value="PROKAR_LIPOPROTEIN"/>
    <property type="match status" value="1"/>
</dbReference>
<dbReference type="InterPro" id="IPR036286">
    <property type="entry name" value="LexA/Signal_pep-like_sf"/>
</dbReference>
<dbReference type="GO" id="GO:0005886">
    <property type="term" value="C:plasma membrane"/>
    <property type="evidence" value="ECO:0007669"/>
    <property type="project" value="UniProtKB-SubCell"/>
</dbReference>